<feature type="transmembrane region" description="Helical" evidence="5">
    <location>
        <begin position="60"/>
        <end position="77"/>
    </location>
</feature>
<sequence>MALRRTDVPRSAHRAGPQTDAATLLVVCVATLLALMNYTAPMTVLPQTATGLTAGAGAQVWMLNGIALGLAATLLVAGSVADDFGRRRVFLVGTALLGLGSLGCAFAQEPLLFVAARVLQGVASAAIIAAGLGLLGHAFRSGPDRARATTRWGATLGAGIALGPVLSGALTDLADWRAYHVFAAVAAAVLVPFGARALAESRSTRPRPVDWAGTGTLATGVTLLLVAVTNARSGWPRTPVLLPLLLSVLALGAFVLVERRTRQPMLELRLFRSPVFRLSTLGGFLTGLAVIGPMGFLPTLLQRTMGLGPLLTAVVFAVWSGTAFVVALQMRRFGAGRSSRGLLVVGLLLAAVGDAALLGLVGSGTWIRALPGLVVAGIGSGVLNATLARLAVESVPPDHVAMGSGASNTARYVGTALGLALVVSVASGGVRFGNPADVAVGAGALLAVLGAVLAAGQRGRVAVPAAEPV</sequence>
<dbReference type="Proteomes" id="UP001332243">
    <property type="component" value="Unassembled WGS sequence"/>
</dbReference>
<dbReference type="PROSITE" id="PS50850">
    <property type="entry name" value="MFS"/>
    <property type="match status" value="1"/>
</dbReference>
<dbReference type="InterPro" id="IPR020846">
    <property type="entry name" value="MFS_dom"/>
</dbReference>
<organism evidence="7 8">
    <name type="scientific">Plantactinospora sonchi</name>
    <dbReference type="NCBI Taxonomy" id="1544735"/>
    <lineage>
        <taxon>Bacteria</taxon>
        <taxon>Bacillati</taxon>
        <taxon>Actinomycetota</taxon>
        <taxon>Actinomycetes</taxon>
        <taxon>Micromonosporales</taxon>
        <taxon>Micromonosporaceae</taxon>
        <taxon>Plantactinospora</taxon>
    </lineage>
</organism>
<dbReference type="SUPFAM" id="SSF103473">
    <property type="entry name" value="MFS general substrate transporter"/>
    <property type="match status" value="1"/>
</dbReference>
<evidence type="ECO:0000256" key="4">
    <source>
        <dbReference type="ARBA" id="ARBA00023136"/>
    </source>
</evidence>
<keyword evidence="2 5" id="KW-0812">Transmembrane</keyword>
<dbReference type="CDD" id="cd17321">
    <property type="entry name" value="MFS_MMR_MDR_like"/>
    <property type="match status" value="1"/>
</dbReference>
<evidence type="ECO:0000256" key="3">
    <source>
        <dbReference type="ARBA" id="ARBA00022989"/>
    </source>
</evidence>
<feature type="transmembrane region" description="Helical" evidence="5">
    <location>
        <begin position="240"/>
        <end position="257"/>
    </location>
</feature>
<feature type="transmembrane region" description="Helical" evidence="5">
    <location>
        <begin position="89"/>
        <end position="108"/>
    </location>
</feature>
<feature type="transmembrane region" description="Helical" evidence="5">
    <location>
        <begin position="176"/>
        <end position="199"/>
    </location>
</feature>
<keyword evidence="8" id="KW-1185">Reference proteome</keyword>
<feature type="domain" description="Major facilitator superfamily (MFS) profile" evidence="6">
    <location>
        <begin position="23"/>
        <end position="459"/>
    </location>
</feature>
<evidence type="ECO:0000313" key="8">
    <source>
        <dbReference type="Proteomes" id="UP001332243"/>
    </source>
</evidence>
<feature type="transmembrane region" description="Helical" evidence="5">
    <location>
        <begin position="342"/>
        <end position="367"/>
    </location>
</feature>
<dbReference type="Pfam" id="PF07690">
    <property type="entry name" value="MFS_1"/>
    <property type="match status" value="1"/>
</dbReference>
<dbReference type="InterPro" id="IPR011701">
    <property type="entry name" value="MFS"/>
</dbReference>
<evidence type="ECO:0000256" key="5">
    <source>
        <dbReference type="SAM" id="Phobius"/>
    </source>
</evidence>
<dbReference type="PANTHER" id="PTHR42718">
    <property type="entry name" value="MAJOR FACILITATOR SUPERFAMILY MULTIDRUG TRANSPORTER MFSC"/>
    <property type="match status" value="1"/>
</dbReference>
<dbReference type="EMBL" id="JAZGQK010000046">
    <property type="protein sequence ID" value="MEE6263874.1"/>
    <property type="molecule type" value="Genomic_DNA"/>
</dbReference>
<feature type="transmembrane region" description="Helical" evidence="5">
    <location>
        <begin position="307"/>
        <end position="330"/>
    </location>
</feature>
<comment type="caution">
    <text evidence="7">The sequence shown here is derived from an EMBL/GenBank/DDBJ whole genome shotgun (WGS) entry which is preliminary data.</text>
</comment>
<feature type="transmembrane region" description="Helical" evidence="5">
    <location>
        <begin position="114"/>
        <end position="139"/>
    </location>
</feature>
<evidence type="ECO:0000256" key="1">
    <source>
        <dbReference type="ARBA" id="ARBA00004651"/>
    </source>
</evidence>
<feature type="transmembrane region" description="Helical" evidence="5">
    <location>
        <begin position="278"/>
        <end position="301"/>
    </location>
</feature>
<dbReference type="InterPro" id="IPR036259">
    <property type="entry name" value="MFS_trans_sf"/>
</dbReference>
<accession>A0ABU7S5Z7</accession>
<feature type="transmembrane region" description="Helical" evidence="5">
    <location>
        <begin position="412"/>
        <end position="432"/>
    </location>
</feature>
<keyword evidence="3 5" id="KW-1133">Transmembrane helix</keyword>
<feature type="transmembrane region" description="Helical" evidence="5">
    <location>
        <begin position="438"/>
        <end position="456"/>
    </location>
</feature>
<comment type="subcellular location">
    <subcellularLocation>
        <location evidence="1">Cell membrane</location>
        <topology evidence="1">Multi-pass membrane protein</topology>
    </subcellularLocation>
</comment>
<protein>
    <submittedName>
        <fullName evidence="7">MFS transporter</fullName>
    </submittedName>
</protein>
<feature type="transmembrane region" description="Helical" evidence="5">
    <location>
        <begin position="373"/>
        <end position="392"/>
    </location>
</feature>
<dbReference type="Gene3D" id="1.20.1250.20">
    <property type="entry name" value="MFS general substrate transporter like domains"/>
    <property type="match status" value="1"/>
</dbReference>
<evidence type="ECO:0000259" key="6">
    <source>
        <dbReference type="PROSITE" id="PS50850"/>
    </source>
</evidence>
<dbReference type="PANTHER" id="PTHR42718:SF49">
    <property type="entry name" value="EXPORT PROTEIN"/>
    <property type="match status" value="1"/>
</dbReference>
<gene>
    <name evidence="7" type="ORF">V1633_36040</name>
</gene>
<feature type="transmembrane region" description="Helical" evidence="5">
    <location>
        <begin position="211"/>
        <end position="228"/>
    </location>
</feature>
<evidence type="ECO:0000256" key="2">
    <source>
        <dbReference type="ARBA" id="ARBA00022692"/>
    </source>
</evidence>
<reference evidence="7 8" key="1">
    <citation type="submission" date="2024-01" db="EMBL/GenBank/DDBJ databases">
        <title>Genome insights into Plantactinospora sonchi sp. nov.</title>
        <authorList>
            <person name="Wang L."/>
        </authorList>
    </citation>
    <scope>NUCLEOTIDE SEQUENCE [LARGE SCALE GENOMIC DNA]</scope>
    <source>
        <strain evidence="7 8">NEAU-QY2</strain>
    </source>
</reference>
<dbReference type="RefSeq" id="WP_331218669.1">
    <property type="nucleotide sequence ID" value="NZ_JAZGQK010000046.1"/>
</dbReference>
<name>A0ABU7S5Z7_9ACTN</name>
<keyword evidence="4 5" id="KW-0472">Membrane</keyword>
<feature type="transmembrane region" description="Helical" evidence="5">
    <location>
        <begin position="151"/>
        <end position="170"/>
    </location>
</feature>
<feature type="transmembrane region" description="Helical" evidence="5">
    <location>
        <begin position="21"/>
        <end position="40"/>
    </location>
</feature>
<evidence type="ECO:0000313" key="7">
    <source>
        <dbReference type="EMBL" id="MEE6263874.1"/>
    </source>
</evidence>
<proteinExistence type="predicted"/>